<comment type="caution">
    <text evidence="1">The sequence shown here is derived from an EMBL/GenBank/DDBJ whole genome shotgun (WGS) entry which is preliminary data.</text>
</comment>
<sequence length="142" mass="15990">MNRTDIENLFGFAAEQKENGDLDGANRTFLQTVRDGVPQGVTVVLKADDDTKPANLVAWRQTRPYHFALLVLELEGEVSQIIPVPVLEEIGGPELVDTLIKIARYEQFDYNEDDDCDDLDGDDCDEIDLSNIEAPWNETDFD</sequence>
<dbReference type="AlphaFoldDB" id="A0A2M8LHY1"/>
<accession>A0A2M8LHY1</accession>
<evidence type="ECO:0000313" key="2">
    <source>
        <dbReference type="Proteomes" id="UP000231436"/>
    </source>
</evidence>
<proteinExistence type="predicted"/>
<organism evidence="1 2">
    <name type="scientific">Candidatus Uhrbacteria bacterium CG10_big_fil_rev_8_21_14_0_10_48_16</name>
    <dbReference type="NCBI Taxonomy" id="1975038"/>
    <lineage>
        <taxon>Bacteria</taxon>
        <taxon>Candidatus Uhriibacteriota</taxon>
    </lineage>
</organism>
<evidence type="ECO:0000313" key="1">
    <source>
        <dbReference type="EMBL" id="PJE77043.1"/>
    </source>
</evidence>
<name>A0A2M8LHY1_9BACT</name>
<gene>
    <name evidence="1" type="ORF">COV05_01325</name>
</gene>
<protein>
    <submittedName>
        <fullName evidence="1">Uncharacterized protein</fullName>
    </submittedName>
</protein>
<dbReference type="EMBL" id="PFEU01000007">
    <property type="protein sequence ID" value="PJE77043.1"/>
    <property type="molecule type" value="Genomic_DNA"/>
</dbReference>
<reference evidence="2" key="1">
    <citation type="submission" date="2017-09" db="EMBL/GenBank/DDBJ databases">
        <title>Depth-based differentiation of microbial function through sediment-hosted aquifers and enrichment of novel symbionts in the deep terrestrial subsurface.</title>
        <authorList>
            <person name="Probst A.J."/>
            <person name="Ladd B."/>
            <person name="Jarett J.K."/>
            <person name="Geller-Mcgrath D.E."/>
            <person name="Sieber C.M.K."/>
            <person name="Emerson J.B."/>
            <person name="Anantharaman K."/>
            <person name="Thomas B.C."/>
            <person name="Malmstrom R."/>
            <person name="Stieglmeier M."/>
            <person name="Klingl A."/>
            <person name="Woyke T."/>
            <person name="Ryan C.M."/>
            <person name="Banfield J.F."/>
        </authorList>
    </citation>
    <scope>NUCLEOTIDE SEQUENCE [LARGE SCALE GENOMIC DNA]</scope>
</reference>
<dbReference type="Proteomes" id="UP000231436">
    <property type="component" value="Unassembled WGS sequence"/>
</dbReference>